<evidence type="ECO:0000313" key="2">
    <source>
        <dbReference type="Proteomes" id="UP000183868"/>
    </source>
</evidence>
<name>A0A1J1CC12_CALAY</name>
<organism evidence="1 2">
    <name type="scientific">Caldithrix abyssi DSM 13497</name>
    <dbReference type="NCBI Taxonomy" id="880073"/>
    <lineage>
        <taxon>Bacteria</taxon>
        <taxon>Pseudomonadati</taxon>
        <taxon>Calditrichota</taxon>
        <taxon>Calditrichia</taxon>
        <taxon>Calditrichales</taxon>
        <taxon>Calditrichaceae</taxon>
        <taxon>Caldithrix</taxon>
    </lineage>
</organism>
<gene>
    <name evidence="1" type="ORF">Cabys_3497</name>
</gene>
<dbReference type="Proteomes" id="UP000183868">
    <property type="component" value="Chromosome"/>
</dbReference>
<accession>A0A1J1CC12</accession>
<proteinExistence type="predicted"/>
<dbReference type="RefSeq" id="WP_169833727.1">
    <property type="nucleotide sequence ID" value="NZ_CP018099.1"/>
</dbReference>
<dbReference type="AlphaFoldDB" id="A0A1J1CC12"/>
<evidence type="ECO:0000313" key="1">
    <source>
        <dbReference type="EMBL" id="APF20243.1"/>
    </source>
</evidence>
<dbReference type="KEGG" id="caby:Cabys_3497"/>
<dbReference type="EMBL" id="CP018099">
    <property type="protein sequence ID" value="APF20243.1"/>
    <property type="molecule type" value="Genomic_DNA"/>
</dbReference>
<protein>
    <submittedName>
        <fullName evidence="1">Uncharacterized protein</fullName>
    </submittedName>
</protein>
<sequence length="49" mass="5844">MQQPPWRDWIFQRKYPNQAPGKKIDLSNHKKGKEVEKDKILMPALVVKK</sequence>
<reference evidence="1 2" key="1">
    <citation type="submission" date="2016-11" db="EMBL/GenBank/DDBJ databases">
        <title>Genomic analysis of Caldithrix abyssi and proposal of a novel bacterial phylum Caldithrichaeota.</title>
        <authorList>
            <person name="Kublanov I."/>
            <person name="Sigalova O."/>
            <person name="Gavrilov S."/>
            <person name="Lebedinsky A."/>
            <person name="Ivanova N."/>
            <person name="Daum C."/>
            <person name="Reddy T."/>
            <person name="Klenk H.P."/>
            <person name="Goker M."/>
            <person name="Reva O."/>
            <person name="Miroshnichenko M."/>
            <person name="Kyprides N."/>
            <person name="Woyke T."/>
            <person name="Gelfand M."/>
        </authorList>
    </citation>
    <scope>NUCLEOTIDE SEQUENCE [LARGE SCALE GENOMIC DNA]</scope>
    <source>
        <strain evidence="1 2">LF13</strain>
    </source>
</reference>